<feature type="compositionally biased region" description="Polar residues" evidence="1">
    <location>
        <begin position="1"/>
        <end position="11"/>
    </location>
</feature>
<name>A0AAW0Z211_9TREE</name>
<proteinExistence type="predicted"/>
<evidence type="ECO:0000313" key="2">
    <source>
        <dbReference type="EMBL" id="KAK8864143.1"/>
    </source>
</evidence>
<feature type="compositionally biased region" description="Basic and acidic residues" evidence="1">
    <location>
        <begin position="863"/>
        <end position="872"/>
    </location>
</feature>
<feature type="compositionally biased region" description="Low complexity" evidence="1">
    <location>
        <begin position="879"/>
        <end position="894"/>
    </location>
</feature>
<dbReference type="GeneID" id="92178648"/>
<dbReference type="RefSeq" id="XP_066804439.1">
    <property type="nucleotide sequence ID" value="XM_066944516.1"/>
</dbReference>
<protein>
    <recommendedName>
        <fullName evidence="4">F-box domain-containing protein</fullName>
    </recommendedName>
</protein>
<dbReference type="AlphaFoldDB" id="A0AAW0Z211"/>
<evidence type="ECO:0000313" key="3">
    <source>
        <dbReference type="Proteomes" id="UP001388673"/>
    </source>
</evidence>
<feature type="region of interest" description="Disordered" evidence="1">
    <location>
        <begin position="1"/>
        <end position="63"/>
    </location>
</feature>
<feature type="region of interest" description="Disordered" evidence="1">
    <location>
        <begin position="863"/>
        <end position="894"/>
    </location>
</feature>
<feature type="region of interest" description="Disordered" evidence="1">
    <location>
        <begin position="969"/>
        <end position="1015"/>
    </location>
</feature>
<sequence length="1139" mass="127659">MSSDQPPSTLQVAVPPPIPSGVSPSTPINPPFTPSTQPLDESGSTDILPAVNRETDGSGSDLPLAENACLPLEGREGETFVSENRGRSAMLDAVGGFGRGKMCNDKAGWGSLPLNVLHSIISHATEGVHVEQRLHDRWPATSRSQSFELIQAWKKRMRLCDLRRVCTGWRDAVDSHAFWPDFAVLFNPSHHQSAILDEFRASRVMPSTTTASPLFYRARADTIHVCLICRINHPDRLRTYPADRKCLSLTHKFGRAPICERHHDKFCSSCMMEAFDIRATLLIANSNMICPANWRDIDEYGNERPYGALVCRGCRRSALDMEILRILKQCARGGPLRGLTSSWVDIGAVGDYLDFNVSIAAEVAYAAVEEQWLIDHTRWNELKVTAHDLQDYERLLKTHFLSDQTTESRAGRRMRLAWQAELRGEDLDAQEIEKDALEMERMYRGWWKDMTKNEVDVMDEDGDDFEDDGEEDTLGMKYRNKLRSGCINDFIDFRVRSAFWVMPSDEVHKLAVEEQIGGRIRPSVIHTNLDDLARHCIHPFQKRLKLEYDNLIDGIRDVGWISLQTDSTNPHRDPFLPPERLLRELDDRFSTKLRSRTGAAMNEIVRILKDRFRGDDDRTESHCAEMRTEDLLRMLGEEKLWLPRGMEDLDQLEMDKRLWEEKWSGKGRQNLRRSPRVEMEMEDTGPVDYGIKEEALTPSVSGDDDAWIKASPTLGKRKSPPDDEGDFRDASSEKRSRSSSDSEDEQSETKTTRIITPHKQTHDGTDLDGDGDSSGLRKRKLPPWPESHHIDRSQRQITPPPPPKFVVEDATAPSSHPRPTPAVTRVMLDMDPASSAPASPSPIMGKRPAGGVSVALEVDMGTKEDQEQRLDDEAISPVALTDGTLSSSGSAGTLEMMPITPEMEEWSDSVSVVHVPARDSKGDVKLSAMVAHTPGTHSLEQNAQVPGQGPVAEKNTLFVSLDADLDQQVRHASSASTPAADSTSVEDDISSDKSVIDTATKSSKPPPEIPADPDFVEVDADFDDEDEESSDEERETETMMERIRAEFNKRIIARQFQLQALEPSVPWIPQPFIHPHQTVPIPVINLGPGATGTLMSGWYEARSELRECRCRICERARIRAWNNMAAISRAVGEGWGILG</sequence>
<feature type="compositionally biased region" description="Low complexity" evidence="1">
    <location>
        <begin position="832"/>
        <end position="842"/>
    </location>
</feature>
<organism evidence="2 3">
    <name type="scientific">Kwoniella newhampshirensis</name>
    <dbReference type="NCBI Taxonomy" id="1651941"/>
    <lineage>
        <taxon>Eukaryota</taxon>
        <taxon>Fungi</taxon>
        <taxon>Dikarya</taxon>
        <taxon>Basidiomycota</taxon>
        <taxon>Agaricomycotina</taxon>
        <taxon>Tremellomycetes</taxon>
        <taxon>Tremellales</taxon>
        <taxon>Cryptococcaceae</taxon>
        <taxon>Kwoniella</taxon>
    </lineage>
</organism>
<feature type="region of interest" description="Disordered" evidence="1">
    <location>
        <begin position="667"/>
        <end position="849"/>
    </location>
</feature>
<dbReference type="EMBL" id="JBCAWK010000003">
    <property type="protein sequence ID" value="KAK8864143.1"/>
    <property type="molecule type" value="Genomic_DNA"/>
</dbReference>
<evidence type="ECO:0008006" key="4">
    <source>
        <dbReference type="Google" id="ProtNLM"/>
    </source>
</evidence>
<comment type="caution">
    <text evidence="2">The sequence shown here is derived from an EMBL/GenBank/DDBJ whole genome shotgun (WGS) entry which is preliminary data.</text>
</comment>
<feature type="compositionally biased region" description="Basic and acidic residues" evidence="1">
    <location>
        <begin position="727"/>
        <end position="740"/>
    </location>
</feature>
<gene>
    <name evidence="2" type="ORF">IAR55_001389</name>
</gene>
<feature type="compositionally biased region" description="Low complexity" evidence="1">
    <location>
        <begin position="972"/>
        <end position="983"/>
    </location>
</feature>
<evidence type="ECO:0000256" key="1">
    <source>
        <dbReference type="SAM" id="MobiDB-lite"/>
    </source>
</evidence>
<keyword evidence="3" id="KW-1185">Reference proteome</keyword>
<dbReference type="Proteomes" id="UP001388673">
    <property type="component" value="Unassembled WGS sequence"/>
</dbReference>
<accession>A0AAW0Z211</accession>
<reference evidence="2 3" key="1">
    <citation type="journal article" date="2024" name="bioRxiv">
        <title>Comparative genomics of Cryptococcus and Kwoniella reveals pathogenesis evolution and contrasting karyotype dynamics via intercentromeric recombination or chromosome fusion.</title>
        <authorList>
            <person name="Coelho M.A."/>
            <person name="David-Palma M."/>
            <person name="Shea T."/>
            <person name="Bowers K."/>
            <person name="McGinley-Smith S."/>
            <person name="Mohammad A.W."/>
            <person name="Gnirke A."/>
            <person name="Yurkov A.M."/>
            <person name="Nowrousian M."/>
            <person name="Sun S."/>
            <person name="Cuomo C.A."/>
            <person name="Heitman J."/>
        </authorList>
    </citation>
    <scope>NUCLEOTIDE SEQUENCE [LARGE SCALE GENOMIC DNA]</scope>
    <source>
        <strain evidence="2 3">CBS 13917</strain>
    </source>
</reference>
<dbReference type="KEGG" id="kne:92178648"/>
<feature type="compositionally biased region" description="Polar residues" evidence="1">
    <location>
        <begin position="34"/>
        <end position="45"/>
    </location>
</feature>